<dbReference type="OrthoDB" id="9814362at2"/>
<dbReference type="KEGG" id="htq:FRZ44_36590"/>
<dbReference type="PROSITE" id="PS50192">
    <property type="entry name" value="T_SNARE"/>
    <property type="match status" value="1"/>
</dbReference>
<dbReference type="Gene3D" id="1.10.8.500">
    <property type="entry name" value="HAMP domain in histidine kinase"/>
    <property type="match status" value="1"/>
</dbReference>
<dbReference type="SMART" id="SM00304">
    <property type="entry name" value="HAMP"/>
    <property type="match status" value="1"/>
</dbReference>
<keyword evidence="8" id="KW-0812">Transmembrane</keyword>
<dbReference type="Proteomes" id="UP000326202">
    <property type="component" value="Chromosome"/>
</dbReference>
<feature type="domain" description="HAMP" evidence="11">
    <location>
        <begin position="349"/>
        <end position="402"/>
    </location>
</feature>
<dbReference type="SMART" id="SM00283">
    <property type="entry name" value="MA"/>
    <property type="match status" value="1"/>
</dbReference>
<dbReference type="CDD" id="cd12913">
    <property type="entry name" value="PDC1_MCP_like"/>
    <property type="match status" value="1"/>
</dbReference>
<feature type="compositionally biased region" description="Polar residues" evidence="7">
    <location>
        <begin position="670"/>
        <end position="682"/>
    </location>
</feature>
<dbReference type="InterPro" id="IPR000727">
    <property type="entry name" value="T_SNARE_dom"/>
</dbReference>
<comment type="subcellular location">
    <subcellularLocation>
        <location evidence="1">Cell inner membrane</location>
        <topology evidence="1">Multi-pass membrane protein</topology>
    </subcellularLocation>
</comment>
<feature type="compositionally biased region" description="Polar residues" evidence="7">
    <location>
        <begin position="636"/>
        <end position="658"/>
    </location>
</feature>
<feature type="domain" description="T-SNARE coiled-coil homology" evidence="10">
    <location>
        <begin position="595"/>
        <end position="657"/>
    </location>
</feature>
<dbReference type="PANTHER" id="PTHR32089">
    <property type="entry name" value="METHYL-ACCEPTING CHEMOTAXIS PROTEIN MCPB"/>
    <property type="match status" value="1"/>
</dbReference>
<name>A0A5J6MLQ4_9PROT</name>
<feature type="transmembrane region" description="Helical" evidence="8">
    <location>
        <begin position="324"/>
        <end position="346"/>
    </location>
</feature>
<keyword evidence="3 5" id="KW-0807">Transducer</keyword>
<keyword evidence="2" id="KW-1003">Cell membrane</keyword>
<feature type="region of interest" description="Disordered" evidence="7">
    <location>
        <begin position="635"/>
        <end position="685"/>
    </location>
</feature>
<evidence type="ECO:0000259" key="10">
    <source>
        <dbReference type="PROSITE" id="PS50192"/>
    </source>
</evidence>
<keyword evidence="8" id="KW-0472">Membrane</keyword>
<dbReference type="SUPFAM" id="SSF58104">
    <property type="entry name" value="Methyl-accepting chemotaxis protein (MCP) signaling domain"/>
    <property type="match status" value="1"/>
</dbReference>
<keyword evidence="8" id="KW-1133">Transmembrane helix</keyword>
<proteinExistence type="inferred from homology"/>
<protein>
    <submittedName>
        <fullName evidence="12">Chemotaxis protein</fullName>
    </submittedName>
</protein>
<feature type="coiled-coil region" evidence="6">
    <location>
        <begin position="393"/>
        <end position="420"/>
    </location>
</feature>
<keyword evidence="2" id="KW-0997">Cell inner membrane</keyword>
<evidence type="ECO:0000313" key="12">
    <source>
        <dbReference type="EMBL" id="QEX18354.1"/>
    </source>
</evidence>
<dbReference type="Pfam" id="PF00015">
    <property type="entry name" value="MCPsignal"/>
    <property type="match status" value="1"/>
</dbReference>
<keyword evidence="6" id="KW-0175">Coiled coil</keyword>
<dbReference type="Pfam" id="PF00672">
    <property type="entry name" value="HAMP"/>
    <property type="match status" value="1"/>
</dbReference>
<evidence type="ECO:0000313" key="13">
    <source>
        <dbReference type="Proteomes" id="UP000326202"/>
    </source>
</evidence>
<evidence type="ECO:0000256" key="1">
    <source>
        <dbReference type="ARBA" id="ARBA00004429"/>
    </source>
</evidence>
<evidence type="ECO:0000256" key="2">
    <source>
        <dbReference type="ARBA" id="ARBA00022519"/>
    </source>
</evidence>
<sequence>MSIGNAINKLPIGLKLLLPVMLALIVALSASAWLTASKSGAIAKDLALEAGKQQADGIGSDVEKTFAAAFGTLDTLRGSFIELRKQGITDRQAYVNMLKAALADNPSFFGTWTGWEPNAFDGKDAEFANTGGVNDSTGRFVPYVVRSGSSISFEPLKDYDKPGAGDYYQLAFKSGEPQLLEPYSYDAAGQTVIMTSLVLPIVIDGKTVGVIGLDMSLDQMAEQLKAIKPYGTGSVSLISNQGAWAAYAKTEQIGKPIVDTDKELAVVLPDIAAGKLHTRQAFSISLNTDVIRVFQPIKSDADKSPWSLMVNLPLDKIMAPVTELTYYTVGAAGGAVLLLALVIFLLTRSLVTRPVGSLTGAVSMLAEGNTAIEVPATKRGDELGVMARAVEFFRQKLIEIEQLREKQKQAEIEAAQARRKGMLELADSFEASVKGVVQSVSSAATELQASSQSMASIAEETTRQSAAVAAATQQASASVTTVATASEELSASIGEISRQVSDSSTVARSAVDEVSRTGQTVETLAQAAEKIGGIVQLINEIASQTNLLALNATIEAARAGDAGKGFAVVASEVKNLATQTAKATEEISAQIGSMQTVTKDAVGAMQKIRTTIDRVNEIASAIASAVEEQSAATKEISGNATQASQGTDEVTRNISGVSQAAADAGHAASQVLSASSDLSRQSETLRQEVDSFIRRVREG</sequence>
<dbReference type="PANTHER" id="PTHR32089:SF112">
    <property type="entry name" value="LYSOZYME-LIKE PROTEIN-RELATED"/>
    <property type="match status" value="1"/>
</dbReference>
<dbReference type="GO" id="GO:0007165">
    <property type="term" value="P:signal transduction"/>
    <property type="evidence" value="ECO:0007669"/>
    <property type="project" value="UniProtKB-KW"/>
</dbReference>
<dbReference type="Gene3D" id="1.10.287.950">
    <property type="entry name" value="Methyl-accepting chemotaxis protein"/>
    <property type="match status" value="1"/>
</dbReference>
<dbReference type="InterPro" id="IPR004089">
    <property type="entry name" value="MCPsignal_dom"/>
</dbReference>
<dbReference type="EMBL" id="CP042906">
    <property type="protein sequence ID" value="QEX18354.1"/>
    <property type="molecule type" value="Genomic_DNA"/>
</dbReference>
<reference evidence="12 13" key="1">
    <citation type="submission" date="2019-08" db="EMBL/GenBank/DDBJ databases">
        <title>Hyperibacter terrae gen. nov., sp. nov. and Hyperibacter viscosus sp. nov., two new members in the family Rhodospirillaceae isolated from the rhizosphere of Hypericum perforatum.</title>
        <authorList>
            <person name="Noviana Z."/>
        </authorList>
    </citation>
    <scope>NUCLEOTIDE SEQUENCE [LARGE SCALE GENOMIC DNA]</scope>
    <source>
        <strain evidence="12 13">R5913</strain>
    </source>
</reference>
<accession>A0A5J6MLQ4</accession>
<comment type="similarity">
    <text evidence="4">Belongs to the methyl-accepting chemotaxis (MCP) protein family.</text>
</comment>
<dbReference type="Pfam" id="PF22673">
    <property type="entry name" value="MCP-like_PDC_1"/>
    <property type="match status" value="1"/>
</dbReference>
<evidence type="ECO:0000256" key="4">
    <source>
        <dbReference type="ARBA" id="ARBA00029447"/>
    </source>
</evidence>
<dbReference type="Gene3D" id="3.30.450.20">
    <property type="entry name" value="PAS domain"/>
    <property type="match status" value="2"/>
</dbReference>
<dbReference type="GO" id="GO:0005886">
    <property type="term" value="C:plasma membrane"/>
    <property type="evidence" value="ECO:0007669"/>
    <property type="project" value="UniProtKB-SubCell"/>
</dbReference>
<dbReference type="AlphaFoldDB" id="A0A5J6MLQ4"/>
<dbReference type="CDD" id="cd06225">
    <property type="entry name" value="HAMP"/>
    <property type="match status" value="1"/>
</dbReference>
<evidence type="ECO:0000259" key="11">
    <source>
        <dbReference type="PROSITE" id="PS50885"/>
    </source>
</evidence>
<evidence type="ECO:0000256" key="6">
    <source>
        <dbReference type="SAM" id="Coils"/>
    </source>
</evidence>
<feature type="domain" description="Methyl-accepting transducer" evidence="9">
    <location>
        <begin position="436"/>
        <end position="679"/>
    </location>
</feature>
<organism evidence="12 13">
    <name type="scientific">Hypericibacter terrae</name>
    <dbReference type="NCBI Taxonomy" id="2602015"/>
    <lineage>
        <taxon>Bacteria</taxon>
        <taxon>Pseudomonadati</taxon>
        <taxon>Pseudomonadota</taxon>
        <taxon>Alphaproteobacteria</taxon>
        <taxon>Rhodospirillales</taxon>
        <taxon>Dongiaceae</taxon>
        <taxon>Hypericibacter</taxon>
    </lineage>
</organism>
<evidence type="ECO:0000256" key="7">
    <source>
        <dbReference type="SAM" id="MobiDB-lite"/>
    </source>
</evidence>
<dbReference type="PROSITE" id="PS50111">
    <property type="entry name" value="CHEMOTAXIS_TRANSDUC_2"/>
    <property type="match status" value="1"/>
</dbReference>
<feature type="transmembrane region" description="Helical" evidence="8">
    <location>
        <begin position="12"/>
        <end position="34"/>
    </location>
</feature>
<evidence type="ECO:0000259" key="9">
    <source>
        <dbReference type="PROSITE" id="PS50111"/>
    </source>
</evidence>
<dbReference type="InterPro" id="IPR003660">
    <property type="entry name" value="HAMP_dom"/>
</dbReference>
<evidence type="ECO:0000256" key="5">
    <source>
        <dbReference type="PROSITE-ProRule" id="PRU00284"/>
    </source>
</evidence>
<gene>
    <name evidence="12" type="ORF">FRZ44_36590</name>
</gene>
<keyword evidence="13" id="KW-1185">Reference proteome</keyword>
<dbReference type="RefSeq" id="WP_151178521.1">
    <property type="nucleotide sequence ID" value="NZ_CP042906.1"/>
</dbReference>
<evidence type="ECO:0000256" key="8">
    <source>
        <dbReference type="SAM" id="Phobius"/>
    </source>
</evidence>
<dbReference type="PROSITE" id="PS50885">
    <property type="entry name" value="HAMP"/>
    <property type="match status" value="1"/>
</dbReference>
<evidence type="ECO:0000256" key="3">
    <source>
        <dbReference type="ARBA" id="ARBA00023224"/>
    </source>
</evidence>